<keyword evidence="3" id="KW-0547">Nucleotide-binding</keyword>
<dbReference type="Gene3D" id="1.10.8.60">
    <property type="match status" value="1"/>
</dbReference>
<proteinExistence type="predicted"/>
<dbReference type="InterPro" id="IPR003593">
    <property type="entry name" value="AAA+_ATPase"/>
</dbReference>
<dbReference type="AlphaFoldDB" id="A0A7K3LQM8"/>
<dbReference type="GO" id="GO:0016887">
    <property type="term" value="F:ATP hydrolysis activity"/>
    <property type="evidence" value="ECO:0007669"/>
    <property type="project" value="InterPro"/>
</dbReference>
<evidence type="ECO:0000256" key="1">
    <source>
        <dbReference type="SAM" id="MobiDB-lite"/>
    </source>
</evidence>
<dbReference type="Gene3D" id="3.40.50.300">
    <property type="entry name" value="P-loop containing nucleotide triphosphate hydrolases"/>
    <property type="match status" value="1"/>
</dbReference>
<dbReference type="CDD" id="cd19481">
    <property type="entry name" value="RecA-like_protease"/>
    <property type="match status" value="1"/>
</dbReference>
<evidence type="ECO:0000259" key="2">
    <source>
        <dbReference type="SMART" id="SM00382"/>
    </source>
</evidence>
<feature type="region of interest" description="Disordered" evidence="1">
    <location>
        <begin position="452"/>
        <end position="490"/>
    </location>
</feature>
<comment type="caution">
    <text evidence="3">The sequence shown here is derived from an EMBL/GenBank/DDBJ whole genome shotgun (WGS) entry which is preliminary data.</text>
</comment>
<keyword evidence="4" id="KW-1185">Reference proteome</keyword>
<gene>
    <name evidence="3" type="ORF">GYA93_13375</name>
</gene>
<feature type="domain" description="AAA+ ATPase" evidence="2">
    <location>
        <begin position="257"/>
        <end position="383"/>
    </location>
</feature>
<dbReference type="SMART" id="SM00382">
    <property type="entry name" value="AAA"/>
    <property type="match status" value="1"/>
</dbReference>
<dbReference type="InterPro" id="IPR050168">
    <property type="entry name" value="AAA_ATPase_domain"/>
</dbReference>
<dbReference type="SUPFAM" id="SSF52540">
    <property type="entry name" value="P-loop containing nucleoside triphosphate hydrolases"/>
    <property type="match status" value="1"/>
</dbReference>
<dbReference type="InterPro" id="IPR003959">
    <property type="entry name" value="ATPase_AAA_core"/>
</dbReference>
<sequence length="519" mass="55071">MRGCPPRRIPMTLTETGTTRAAQAPITDAAAWIDALPDDSAQALRALGDLLVGTTRDLADHETEEMFTVRGLGVAGWSGILYESTYLNGVQATSVALALGELISRYDAELGPEDYTTPPSYTQTTVGETAYHHPKLLRAIFPAGTLLHGAPMVIGIDARTGVHHEPEITAFVTRGHQVEAREVLDTLMARAYALHPYRGRIVRAGAGEVLRFSAMSLPAALRRETVVVDAGVWRDIDLGIAAVRDRHAFLNAHGLASRRGILLAGPPGTGKSAVSAVVATEAVEAGFTVIYVEANAGKYLLTKVIEEAQRLGGPVVIVLEDVDLFVRDRRGGGGGLGELLQAMDIASDARILTLASTNDPATLDAAAVRTGRFDSIVEVGYPDTAAAARILAALVENMPGEVDCAAVAARLPERTSGSDLREIVRRAVLGGSDGALTTRALLAEIGSGRYRADPPRRGSTCSRGWGLRRVGTTPLPDHEPPRPRTADPPVVRDLPLAQIRVAELIVSACQNTGLGFSRH</sequence>
<organism evidence="3 4">
    <name type="scientific">Gordonia desulfuricans</name>
    <dbReference type="NCBI Taxonomy" id="89051"/>
    <lineage>
        <taxon>Bacteria</taxon>
        <taxon>Bacillati</taxon>
        <taxon>Actinomycetota</taxon>
        <taxon>Actinomycetes</taxon>
        <taxon>Mycobacteriales</taxon>
        <taxon>Gordoniaceae</taxon>
        <taxon>Gordonia</taxon>
    </lineage>
</organism>
<evidence type="ECO:0000313" key="4">
    <source>
        <dbReference type="Proteomes" id="UP000466307"/>
    </source>
</evidence>
<name>A0A7K3LQM8_9ACTN</name>
<dbReference type="GO" id="GO:0005524">
    <property type="term" value="F:ATP binding"/>
    <property type="evidence" value="ECO:0007669"/>
    <property type="project" value="UniProtKB-KW"/>
</dbReference>
<dbReference type="Pfam" id="PF00004">
    <property type="entry name" value="AAA"/>
    <property type="match status" value="1"/>
</dbReference>
<dbReference type="InterPro" id="IPR027417">
    <property type="entry name" value="P-loop_NTPase"/>
</dbReference>
<evidence type="ECO:0000313" key="3">
    <source>
        <dbReference type="EMBL" id="NDK90562.1"/>
    </source>
</evidence>
<protein>
    <submittedName>
        <fullName evidence="3">ATP-binding protein</fullName>
    </submittedName>
</protein>
<dbReference type="Proteomes" id="UP000466307">
    <property type="component" value="Unassembled WGS sequence"/>
</dbReference>
<accession>A0A7K3LQM8</accession>
<dbReference type="EMBL" id="JAADZU010000041">
    <property type="protein sequence ID" value="NDK90562.1"/>
    <property type="molecule type" value="Genomic_DNA"/>
</dbReference>
<dbReference type="PANTHER" id="PTHR23077">
    <property type="entry name" value="AAA-FAMILY ATPASE"/>
    <property type="match status" value="1"/>
</dbReference>
<reference evidence="3 4" key="1">
    <citation type="submission" date="2020-01" db="EMBL/GenBank/DDBJ databases">
        <title>Investigation of new actinobacteria for the biodesulphurisation of diesel fuel.</title>
        <authorList>
            <person name="Athi Narayanan S.M."/>
        </authorList>
    </citation>
    <scope>NUCLEOTIDE SEQUENCE [LARGE SCALE GENOMIC DNA]</scope>
    <source>
        <strain evidence="3 4">213E</strain>
    </source>
</reference>
<feature type="compositionally biased region" description="Basic and acidic residues" evidence="1">
    <location>
        <begin position="476"/>
        <end position="485"/>
    </location>
</feature>
<keyword evidence="3" id="KW-0067">ATP-binding</keyword>